<keyword evidence="1" id="KW-0472">Membrane</keyword>
<evidence type="ECO:0000313" key="2">
    <source>
        <dbReference type="EMBL" id="ASI92603.1"/>
    </source>
</evidence>
<feature type="transmembrane region" description="Helical" evidence="1">
    <location>
        <begin position="12"/>
        <end position="34"/>
    </location>
</feature>
<gene>
    <name evidence="2" type="ORF">BSZ05_22730</name>
</gene>
<protein>
    <submittedName>
        <fullName evidence="2">Uncharacterized protein</fullName>
    </submittedName>
</protein>
<dbReference type="KEGG" id="vsh:BSZ05_22730"/>
<evidence type="ECO:0000256" key="1">
    <source>
        <dbReference type="SAM" id="Phobius"/>
    </source>
</evidence>
<dbReference type="Proteomes" id="UP000197092">
    <property type="component" value="Chromosome 2"/>
</dbReference>
<evidence type="ECO:0000313" key="3">
    <source>
        <dbReference type="Proteomes" id="UP000197092"/>
    </source>
</evidence>
<dbReference type="EMBL" id="CP018309">
    <property type="protein sequence ID" value="ASI92603.1"/>
    <property type="molecule type" value="Genomic_DNA"/>
</dbReference>
<sequence length="163" mass="18809">MKFLLSNNSIIYKAVNILFIIIFIPLLLIIAISFSDSLGCDYNLTINSQSINKTTFLTCRRGALSAIIKQEYDDKKFINWRVKGWQFTLGQQVFMYVSSREIINQSNGPELDVTNELAKDYSLYAYHYHIVGNTAYIFNDRPINSYEIGTIEGRVSWFYGTNN</sequence>
<reference evidence="3" key="1">
    <citation type="submission" date="2016-12" db="EMBL/GenBank/DDBJ databases">
        <title>Comparative genomic analysis reveals the diversity, evolution, and environmental adaptation strategies of the genus Vibrio.</title>
        <authorList>
            <person name="Lin H."/>
            <person name="Wang X."/>
            <person name="Zhang X.-H."/>
        </authorList>
    </citation>
    <scope>NUCLEOTIDE SEQUENCE [LARGE SCALE GENOMIC DNA]</scope>
    <source>
        <strain evidence="3">QT6D1</strain>
    </source>
</reference>
<accession>A0AAN1FL31</accession>
<dbReference type="AlphaFoldDB" id="A0AAN1FL31"/>
<keyword evidence="1" id="KW-1133">Transmembrane helix</keyword>
<keyword evidence="1" id="KW-0812">Transmembrane</keyword>
<proteinExistence type="predicted"/>
<organism evidence="2 3">
    <name type="scientific">Vibrio mediterranei</name>
    <dbReference type="NCBI Taxonomy" id="689"/>
    <lineage>
        <taxon>Bacteria</taxon>
        <taxon>Pseudomonadati</taxon>
        <taxon>Pseudomonadota</taxon>
        <taxon>Gammaproteobacteria</taxon>
        <taxon>Vibrionales</taxon>
        <taxon>Vibrionaceae</taxon>
        <taxon>Vibrio</taxon>
    </lineage>
</organism>
<name>A0AAN1FL31_9VIBR</name>